<dbReference type="InterPro" id="IPR038732">
    <property type="entry name" value="HpyO/CreE_NAD-binding"/>
</dbReference>
<keyword evidence="1" id="KW-0812">Transmembrane</keyword>
<dbReference type="InterPro" id="IPR052189">
    <property type="entry name" value="L-asp_N-monooxygenase_NS-form"/>
</dbReference>
<feature type="domain" description="FAD-dependent urate hydroxylase HpyO/Asp monooxygenase CreE-like FAD/NAD(P)-binding" evidence="2">
    <location>
        <begin position="25"/>
        <end position="176"/>
    </location>
</feature>
<keyword evidence="1" id="KW-1133">Transmembrane helix</keyword>
<dbReference type="AlphaFoldDB" id="A0A8J2YQY5"/>
<comment type="caution">
    <text evidence="3">The sequence shown here is derived from an EMBL/GenBank/DDBJ whole genome shotgun (WGS) entry which is preliminary data.</text>
</comment>
<accession>A0A8J2YQY5</accession>
<keyword evidence="4" id="KW-1185">Reference proteome</keyword>
<dbReference type="EMBL" id="BMJQ01000002">
    <property type="protein sequence ID" value="GGF07069.1"/>
    <property type="molecule type" value="Genomic_DNA"/>
</dbReference>
<evidence type="ECO:0000256" key="1">
    <source>
        <dbReference type="SAM" id="Phobius"/>
    </source>
</evidence>
<evidence type="ECO:0000259" key="2">
    <source>
        <dbReference type="Pfam" id="PF13454"/>
    </source>
</evidence>
<dbReference type="GO" id="GO:0016787">
    <property type="term" value="F:hydrolase activity"/>
    <property type="evidence" value="ECO:0007669"/>
    <property type="project" value="UniProtKB-KW"/>
</dbReference>
<dbReference type="InterPro" id="IPR036188">
    <property type="entry name" value="FAD/NAD-bd_sf"/>
</dbReference>
<feature type="transmembrane region" description="Helical" evidence="1">
    <location>
        <begin position="21"/>
        <end position="41"/>
    </location>
</feature>
<evidence type="ECO:0000313" key="3">
    <source>
        <dbReference type="EMBL" id="GGF07069.1"/>
    </source>
</evidence>
<sequence>MWKQSSAASNREVTAEGAHRMTAIAIIGAGFSGTLLALHLLRRTPASVRVVLIERHNRFAQGPAYATGNPSHLLNVPAGRMSAFHDRPSDFLEWLARQPDAASDVGPASFVPRRQFGVYIRQLLHEELKRPGAADRLELVRGDVAAVEAEPHGPLSLCIGAERRIAADLAVLAIGNFPPEPPVIADPAFFDTPFYQPDPWAGDTLNSLDPDAPVLLIGTGLTMVDTVISLEDAGHRGPIHALSRRGLTPRCHAAGAIAPRRPGAAIPDRLTDSLRMLRAEARRAQREGSSWQAVLDELRPFGRDLWQALPPQDRSRFLRHLRPWWDVHRHRLAPAVSQRIEAARARGQLMIHAGRIESITAGSERATLVYRPRGADERRTLDIARVVNCAGPACDFDRIPHPLVRRLLKDGFVRPDPHRLGLDVTPSGALKDRSGAISRQLFAVGPVTRGAFWEMTAVPDIRRQCELLAAQLAMLA</sequence>
<evidence type="ECO:0000313" key="4">
    <source>
        <dbReference type="Proteomes" id="UP000646365"/>
    </source>
</evidence>
<reference evidence="3" key="2">
    <citation type="submission" date="2020-09" db="EMBL/GenBank/DDBJ databases">
        <authorList>
            <person name="Sun Q."/>
            <person name="Zhou Y."/>
        </authorList>
    </citation>
    <scope>NUCLEOTIDE SEQUENCE</scope>
    <source>
        <strain evidence="3">CGMCC 1.15725</strain>
    </source>
</reference>
<dbReference type="Proteomes" id="UP000646365">
    <property type="component" value="Unassembled WGS sequence"/>
</dbReference>
<dbReference type="SUPFAM" id="SSF51905">
    <property type="entry name" value="FAD/NAD(P)-binding domain"/>
    <property type="match status" value="1"/>
</dbReference>
<organism evidence="3 4">
    <name type="scientific">Aliidongia dinghuensis</name>
    <dbReference type="NCBI Taxonomy" id="1867774"/>
    <lineage>
        <taxon>Bacteria</taxon>
        <taxon>Pseudomonadati</taxon>
        <taxon>Pseudomonadota</taxon>
        <taxon>Alphaproteobacteria</taxon>
        <taxon>Rhodospirillales</taxon>
        <taxon>Dongiaceae</taxon>
        <taxon>Aliidongia</taxon>
    </lineage>
</organism>
<proteinExistence type="predicted"/>
<dbReference type="Pfam" id="PF13454">
    <property type="entry name" value="NAD_binding_9"/>
    <property type="match status" value="1"/>
</dbReference>
<name>A0A8J2YQY5_9PROT</name>
<dbReference type="PANTHER" id="PTHR40254:SF1">
    <property type="entry name" value="BLR0577 PROTEIN"/>
    <property type="match status" value="1"/>
</dbReference>
<keyword evidence="1" id="KW-0472">Membrane</keyword>
<protein>
    <submittedName>
        <fullName evidence="3">Hydroxyacylglutathione hydrolase</fullName>
    </submittedName>
</protein>
<dbReference type="Gene3D" id="3.50.50.100">
    <property type="match status" value="1"/>
</dbReference>
<dbReference type="Gene3D" id="3.50.50.60">
    <property type="entry name" value="FAD/NAD(P)-binding domain"/>
    <property type="match status" value="1"/>
</dbReference>
<reference evidence="3" key="1">
    <citation type="journal article" date="2014" name="Int. J. Syst. Evol. Microbiol.">
        <title>Complete genome sequence of Corynebacterium casei LMG S-19264T (=DSM 44701T), isolated from a smear-ripened cheese.</title>
        <authorList>
            <consortium name="US DOE Joint Genome Institute (JGI-PGF)"/>
            <person name="Walter F."/>
            <person name="Albersmeier A."/>
            <person name="Kalinowski J."/>
            <person name="Ruckert C."/>
        </authorList>
    </citation>
    <scope>NUCLEOTIDE SEQUENCE</scope>
    <source>
        <strain evidence="3">CGMCC 1.15725</strain>
    </source>
</reference>
<gene>
    <name evidence="3" type="ORF">GCM10011611_10680</name>
</gene>
<dbReference type="PANTHER" id="PTHR40254">
    <property type="entry name" value="BLR0577 PROTEIN"/>
    <property type="match status" value="1"/>
</dbReference>
<keyword evidence="3" id="KW-0378">Hydrolase</keyword>